<organism evidence="2 3">
    <name type="scientific">Paramecium primaurelia</name>
    <dbReference type="NCBI Taxonomy" id="5886"/>
    <lineage>
        <taxon>Eukaryota</taxon>
        <taxon>Sar</taxon>
        <taxon>Alveolata</taxon>
        <taxon>Ciliophora</taxon>
        <taxon>Intramacronucleata</taxon>
        <taxon>Oligohymenophorea</taxon>
        <taxon>Peniculida</taxon>
        <taxon>Parameciidae</taxon>
        <taxon>Paramecium</taxon>
    </lineage>
</organism>
<evidence type="ECO:0000313" key="3">
    <source>
        <dbReference type="Proteomes" id="UP000688137"/>
    </source>
</evidence>
<evidence type="ECO:0000256" key="1">
    <source>
        <dbReference type="SAM" id="MobiDB-lite"/>
    </source>
</evidence>
<feature type="region of interest" description="Disordered" evidence="1">
    <location>
        <begin position="135"/>
        <end position="170"/>
    </location>
</feature>
<proteinExistence type="predicted"/>
<sequence length="1016" mass="118716">MSQNFKFVEQSQTLPMIVRKPMTVMNFNLYKKYQHSQNYYYIREINEILSDASTKHVIHFKDWLTIDEEDEYLKRFYKLEEYPQKIVLLTEYYKFHADIARIFQEPVCTVLNKYYDKKRKYDYFRIAKIIEEENKQNPQKPPKGIVGDRPSPANSQESLPQEQEEPENEVVQQTQILKEISWLKNEKPFRKDTSQTINELFKHLEHFDDMSSFSIAPIPKKEKITLDNFLLYIGTKFNKKQTTSPNPKQSQEHRILELIQKQKAKIHQKGQPSQSLHKKNDIKYSIGSNEKEITFAKDQLNNLSKKSNRQASTDIIESLTKLDTKPQELIKQKSKTIVPKNQIKINKIIRDVNQNNTPTPSLHKVSISSTHLKTQQPQVNNNNVKLNSLAKLLIEDTYNDPQYNKFIHGAITHRPLSSTNTLFTSYSNRNSPSINYKKQNLQNFKPDINQIKKGKQNNSTQQPQQFGLLAKNLFKKVLNSKKQKPINHIKQSSHQDKVLNQFDKLKINCNSQQQFNDINEKKQHKKNKSDGRALYNKLSIPELGCLTERHEKESPLLNFHSNKNHSSPQTQHFRRLHSDKQESISKNMKGLMIQQMLKQLAKQNQQNQQKQELQKITLDNFLLYIGTKFNKKQTTSPNPKQSQEHRILELIQKQKAKIHQKGQPSQSLHKKNDIKYSIGSNEKEITFAKDQLNNLSKKSNRQASTDIIESLTKLDTKPQELIKQKSKTIVPKNQIKINKIIRDVNQNNTPTPSLHKVSISSTHLKTQQPQVNNNNVKLNSLAKLLIEDTYNDPQYNKFIHGAITHRPLSSTNTLFTSYSNRNSPSINYKKQNLQNFKPDINQIKKGKQNNSTQQPQQFGLLAKNLFKKVLNSKKQKPINHIKQSSHQDKVLNQFDKLKINCNSQQQFNDINEKKQHKKNKSDGRALYNKLSIPELGCLTERHEKESPLLNFHSNKNHSSPQTQHFRRLHSDKQESISKNMKGLMIQQMLKQLAKQNQQNQQKQELCSIIKNSQKKF</sequence>
<comment type="caution">
    <text evidence="2">The sequence shown here is derived from an EMBL/GenBank/DDBJ whole genome shotgun (WGS) entry which is preliminary data.</text>
</comment>
<keyword evidence="3" id="KW-1185">Reference proteome</keyword>
<name>A0A8S1Q9B4_PARPR</name>
<gene>
    <name evidence="2" type="ORF">PPRIM_AZ9-3.1.T1470040</name>
</gene>
<dbReference type="Proteomes" id="UP000688137">
    <property type="component" value="Unassembled WGS sequence"/>
</dbReference>
<dbReference type="EMBL" id="CAJJDM010000151">
    <property type="protein sequence ID" value="CAD8111301.1"/>
    <property type="molecule type" value="Genomic_DNA"/>
</dbReference>
<protein>
    <submittedName>
        <fullName evidence="2">Uncharacterized protein</fullName>
    </submittedName>
</protein>
<evidence type="ECO:0000313" key="2">
    <source>
        <dbReference type="EMBL" id="CAD8111301.1"/>
    </source>
</evidence>
<accession>A0A8S1Q9B4</accession>
<reference evidence="2" key="1">
    <citation type="submission" date="2021-01" db="EMBL/GenBank/DDBJ databases">
        <authorList>
            <consortium name="Genoscope - CEA"/>
            <person name="William W."/>
        </authorList>
    </citation>
    <scope>NUCLEOTIDE SEQUENCE</scope>
</reference>
<dbReference type="AlphaFoldDB" id="A0A8S1Q9B4"/>